<feature type="transmembrane region" description="Helical" evidence="16">
    <location>
        <begin position="327"/>
        <end position="350"/>
    </location>
</feature>
<keyword evidence="7 16" id="KW-0472">Membrane</keyword>
<dbReference type="Pfam" id="PF00001">
    <property type="entry name" value="7tm_1"/>
    <property type="match status" value="1"/>
</dbReference>
<dbReference type="PROSITE" id="PS00237">
    <property type="entry name" value="G_PROTEIN_RECEP_F1_1"/>
    <property type="match status" value="1"/>
</dbReference>
<evidence type="ECO:0000256" key="13">
    <source>
        <dbReference type="ARBA" id="ARBA00033151"/>
    </source>
</evidence>
<dbReference type="Proteomes" id="UP000886611">
    <property type="component" value="Unassembled WGS sequence"/>
</dbReference>
<dbReference type="SUPFAM" id="SSF81321">
    <property type="entry name" value="Family A G protein-coupled receptor-like"/>
    <property type="match status" value="1"/>
</dbReference>
<feature type="transmembrane region" description="Helical" evidence="16">
    <location>
        <begin position="246"/>
        <end position="266"/>
    </location>
</feature>
<accession>A0A8X7X6D6</accession>
<protein>
    <recommendedName>
        <fullName evidence="2">Growth hormone secretagogue receptor type 1</fullName>
    </recommendedName>
    <alternativeName>
        <fullName evidence="13">GH-releasing peptide receptor</fullName>
    </alternativeName>
    <alternativeName>
        <fullName evidence="12">Ghrelin receptor</fullName>
    </alternativeName>
</protein>
<feature type="transmembrane region" description="Helical" evidence="16">
    <location>
        <begin position="12"/>
        <end position="32"/>
    </location>
</feature>
<evidence type="ECO:0000256" key="5">
    <source>
        <dbReference type="ARBA" id="ARBA00022989"/>
    </source>
</evidence>
<evidence type="ECO:0000256" key="14">
    <source>
        <dbReference type="ARBA" id="ARBA00056988"/>
    </source>
</evidence>
<evidence type="ECO:0000256" key="4">
    <source>
        <dbReference type="ARBA" id="ARBA00022692"/>
    </source>
</evidence>
<evidence type="ECO:0000256" key="15">
    <source>
        <dbReference type="RuleBase" id="RU000688"/>
    </source>
</evidence>
<dbReference type="PANTHER" id="PTHR24243:SF7">
    <property type="entry name" value="GROWTH HORMONE SECRETAGOGUE RECEPTOR TYPE 1"/>
    <property type="match status" value="1"/>
</dbReference>
<sequence>MAHSSTVQTLGFLLLAAILLQTVAVAVTFMYFSSALATMKETFSKSSISCLRRSSLNFLKGSEADTKEDDDDPCWQVTEQLHLLIEKTMSTRYRKELSSFVSDEVSRVLPSIMVESQHIKRPELAAHLTGNVINKQEKYENSLSRGVVGQKILNWESKRGLAFLHNLHFKDGTAGNLMTILIVSKYKDMRTTTNLYLSSMAFSDLFIFLCLPLDLYRIWRYRPWNFGDLLCKLFQFVSESCTYSTILNITALSIERYFAICFPLRAKVVVTKGRVKGIILLLWAIAFASAGPIFVLVGVKHEDGTDPWETNECKPTDYAIRSGLLTIMVWVSSIFFFLPVFCLTILYSLIGRKLWKRKRDTIGPNMSSRDKNNKQTVKMLDGDLAWSGRPLEEKTGGVDISPAVPPPAYKRAVPSVYIGAMERELRSSTLRGSVATTRERLDSSGALAFSTTTTAGCRIKEAASFHSGSRSRVEEDGACE</sequence>
<keyword evidence="5 16" id="KW-1133">Transmembrane helix</keyword>
<evidence type="ECO:0000313" key="18">
    <source>
        <dbReference type="EMBL" id="KAG2463010.1"/>
    </source>
</evidence>
<dbReference type="InterPro" id="IPR003905">
    <property type="entry name" value="GHS-R/MTLR"/>
</dbReference>
<keyword evidence="4 15" id="KW-0812">Transmembrane</keyword>
<organism evidence="18 19">
    <name type="scientific">Polypterus senegalus</name>
    <name type="common">Senegal bichir</name>
    <dbReference type="NCBI Taxonomy" id="55291"/>
    <lineage>
        <taxon>Eukaryota</taxon>
        <taxon>Metazoa</taxon>
        <taxon>Chordata</taxon>
        <taxon>Craniata</taxon>
        <taxon>Vertebrata</taxon>
        <taxon>Euteleostomi</taxon>
        <taxon>Actinopterygii</taxon>
        <taxon>Polypteriformes</taxon>
        <taxon>Polypteridae</taxon>
        <taxon>Polypterus</taxon>
    </lineage>
</organism>
<feature type="non-terminal residue" evidence="18">
    <location>
        <position position="480"/>
    </location>
</feature>
<dbReference type="InterPro" id="IPR017452">
    <property type="entry name" value="GPCR_Rhodpsn_7TM"/>
</dbReference>
<dbReference type="PRINTS" id="PR00237">
    <property type="entry name" value="GPCRRHODOPSN"/>
</dbReference>
<evidence type="ECO:0000256" key="16">
    <source>
        <dbReference type="SAM" id="Phobius"/>
    </source>
</evidence>
<dbReference type="GO" id="GO:0001616">
    <property type="term" value="F:growth hormone secretagogue receptor activity"/>
    <property type="evidence" value="ECO:0007669"/>
    <property type="project" value="TreeGrafter"/>
</dbReference>
<dbReference type="PANTHER" id="PTHR24243">
    <property type="entry name" value="G-PROTEIN COUPLED RECEPTOR"/>
    <property type="match status" value="1"/>
</dbReference>
<feature type="transmembrane region" description="Helical" evidence="16">
    <location>
        <begin position="195"/>
        <end position="219"/>
    </location>
</feature>
<evidence type="ECO:0000313" key="19">
    <source>
        <dbReference type="Proteomes" id="UP000886611"/>
    </source>
</evidence>
<keyword evidence="8" id="KW-1015">Disulfide bond</keyword>
<reference evidence="18 19" key="1">
    <citation type="journal article" date="2021" name="Cell">
        <title>Tracing the genetic footprints of vertebrate landing in non-teleost ray-finned fishes.</title>
        <authorList>
            <person name="Bi X."/>
            <person name="Wang K."/>
            <person name="Yang L."/>
            <person name="Pan H."/>
            <person name="Jiang H."/>
            <person name="Wei Q."/>
            <person name="Fang M."/>
            <person name="Yu H."/>
            <person name="Zhu C."/>
            <person name="Cai Y."/>
            <person name="He Y."/>
            <person name="Gan X."/>
            <person name="Zeng H."/>
            <person name="Yu D."/>
            <person name="Zhu Y."/>
            <person name="Jiang H."/>
            <person name="Qiu Q."/>
            <person name="Yang H."/>
            <person name="Zhang Y.E."/>
            <person name="Wang W."/>
            <person name="Zhu M."/>
            <person name="He S."/>
            <person name="Zhang G."/>
        </authorList>
    </citation>
    <scope>NUCLEOTIDE SEQUENCE [LARGE SCALE GENOMIC DNA]</scope>
    <source>
        <strain evidence="18">Bchr_013</strain>
    </source>
</reference>
<evidence type="ECO:0000256" key="2">
    <source>
        <dbReference type="ARBA" id="ARBA00018726"/>
    </source>
</evidence>
<dbReference type="InterPro" id="IPR000276">
    <property type="entry name" value="GPCR_Rhodpsn"/>
</dbReference>
<dbReference type="GO" id="GO:0005886">
    <property type="term" value="C:plasma membrane"/>
    <property type="evidence" value="ECO:0007669"/>
    <property type="project" value="UniProtKB-SubCell"/>
</dbReference>
<keyword evidence="10" id="KW-0325">Glycoprotein</keyword>
<evidence type="ECO:0000256" key="11">
    <source>
        <dbReference type="ARBA" id="ARBA00023224"/>
    </source>
</evidence>
<comment type="similarity">
    <text evidence="15">Belongs to the G-protein coupled receptor 1 family.</text>
</comment>
<dbReference type="EMBL" id="JAATIS010004040">
    <property type="protein sequence ID" value="KAG2463010.1"/>
    <property type="molecule type" value="Genomic_DNA"/>
</dbReference>
<evidence type="ECO:0000256" key="9">
    <source>
        <dbReference type="ARBA" id="ARBA00023170"/>
    </source>
</evidence>
<keyword evidence="19" id="KW-1185">Reference proteome</keyword>
<keyword evidence="11 15" id="KW-0807">Transducer</keyword>
<evidence type="ECO:0000256" key="6">
    <source>
        <dbReference type="ARBA" id="ARBA00023040"/>
    </source>
</evidence>
<dbReference type="PROSITE" id="PS50262">
    <property type="entry name" value="G_PROTEIN_RECEP_F1_2"/>
    <property type="match status" value="1"/>
</dbReference>
<keyword evidence="3" id="KW-1003">Cell membrane</keyword>
<feature type="domain" description="G-protein coupled receptors family 1 profile" evidence="17">
    <location>
        <begin position="175"/>
        <end position="380"/>
    </location>
</feature>
<evidence type="ECO:0000256" key="8">
    <source>
        <dbReference type="ARBA" id="ARBA00023157"/>
    </source>
</evidence>
<feature type="non-terminal residue" evidence="18">
    <location>
        <position position="1"/>
    </location>
</feature>
<evidence type="ECO:0000256" key="7">
    <source>
        <dbReference type="ARBA" id="ARBA00023136"/>
    </source>
</evidence>
<evidence type="ECO:0000256" key="1">
    <source>
        <dbReference type="ARBA" id="ARBA00004651"/>
    </source>
</evidence>
<keyword evidence="6 15" id="KW-0297">G-protein coupled receptor</keyword>
<dbReference type="Gene3D" id="1.20.1070.10">
    <property type="entry name" value="Rhodopsin 7-helix transmembrane proteins"/>
    <property type="match status" value="1"/>
</dbReference>
<name>A0A8X7X6D6_POLSE</name>
<evidence type="ECO:0000256" key="12">
    <source>
        <dbReference type="ARBA" id="ARBA00032291"/>
    </source>
</evidence>
<feature type="transmembrane region" description="Helical" evidence="16">
    <location>
        <begin position="278"/>
        <end position="299"/>
    </location>
</feature>
<comment type="function">
    <text evidence="14">Receptor for ghrelin, coupled to G-alpha-11 proteins. Stimulates growth hormone secretion. Also binds other growth hormone releasing peptides (GHRP) (e.g. Met-enkephalin and GHRP-6) as well as non-peptide, low molecular weight secretagogues (e.g. L-692,429, MK-0677, adenosine).</text>
</comment>
<comment type="caution">
    <text evidence="18">The sequence shown here is derived from an EMBL/GenBank/DDBJ whole genome shotgun (WGS) entry which is preliminary data.</text>
</comment>
<keyword evidence="9 15" id="KW-0675">Receptor</keyword>
<evidence type="ECO:0000256" key="10">
    <source>
        <dbReference type="ARBA" id="ARBA00023180"/>
    </source>
</evidence>
<gene>
    <name evidence="18" type="primary">Ghsr_0</name>
    <name evidence="18" type="ORF">GTO96_0000963</name>
</gene>
<comment type="subcellular location">
    <subcellularLocation>
        <location evidence="1">Cell membrane</location>
        <topology evidence="1">Multi-pass membrane protein</topology>
    </subcellularLocation>
</comment>
<evidence type="ECO:0000259" key="17">
    <source>
        <dbReference type="PROSITE" id="PS50262"/>
    </source>
</evidence>
<proteinExistence type="inferred from homology"/>
<dbReference type="AlphaFoldDB" id="A0A8X7X6D6"/>
<evidence type="ECO:0000256" key="3">
    <source>
        <dbReference type="ARBA" id="ARBA00022475"/>
    </source>
</evidence>
<dbReference type="GO" id="GO:0009755">
    <property type="term" value="P:hormone-mediated signaling pathway"/>
    <property type="evidence" value="ECO:0007669"/>
    <property type="project" value="TreeGrafter"/>
</dbReference>
<dbReference type="PRINTS" id="PR01417">
    <property type="entry name" value="GHSRECEPTOR"/>
</dbReference>